<feature type="compositionally biased region" description="Basic residues" evidence="2">
    <location>
        <begin position="859"/>
        <end position="872"/>
    </location>
</feature>
<accession>A0AAE0G677</accession>
<comment type="caution">
    <text evidence="3">The sequence shown here is derived from an EMBL/GenBank/DDBJ whole genome shotgun (WGS) entry which is preliminary data.</text>
</comment>
<keyword evidence="1" id="KW-0175">Coiled coil</keyword>
<name>A0AAE0G677_9CHLO</name>
<evidence type="ECO:0000313" key="4">
    <source>
        <dbReference type="Proteomes" id="UP001190700"/>
    </source>
</evidence>
<dbReference type="AlphaFoldDB" id="A0AAE0G677"/>
<gene>
    <name evidence="3" type="ORF">CYMTET_19391</name>
</gene>
<keyword evidence="4" id="KW-1185">Reference proteome</keyword>
<dbReference type="Proteomes" id="UP001190700">
    <property type="component" value="Unassembled WGS sequence"/>
</dbReference>
<feature type="non-terminal residue" evidence="3">
    <location>
        <position position="1"/>
    </location>
</feature>
<feature type="compositionally biased region" description="Low complexity" evidence="2">
    <location>
        <begin position="65"/>
        <end position="76"/>
    </location>
</feature>
<evidence type="ECO:0000256" key="2">
    <source>
        <dbReference type="SAM" id="MobiDB-lite"/>
    </source>
</evidence>
<protein>
    <submittedName>
        <fullName evidence="3">Uncharacterized protein</fullName>
    </submittedName>
</protein>
<feature type="region of interest" description="Disordered" evidence="2">
    <location>
        <begin position="20"/>
        <end position="85"/>
    </location>
</feature>
<proteinExistence type="predicted"/>
<feature type="compositionally biased region" description="Polar residues" evidence="2">
    <location>
        <begin position="31"/>
        <end position="42"/>
    </location>
</feature>
<sequence length="872" mass="98991">TKGKDLLQWIAATSGGTYSQCDEVPVHRMSPHSSGSPRTPSRFSDVPHLQIPLNQASPRTPPRNLPLGSPLLSPNRAPLSAHSSSSSIYTPFGSGSLSPTSVLDPVRAHGGPEKVFSAQTELQEFYRDWNAQSAFNVIEQNSSLSPGIASETSTLYMDDALAAEADMALGELEQKVESPNVVEEARCLLEAQHWVAQEVTRVRLANLRSPASTFQRVDTLLADPGLKERYRREVVRPFKNLSHNTEFAALSEHGALRDFDIGRAEFFRLYSEAHDSQKEMDEELEAQEQFQQKSEAFNTFEREYTELMQANMDAHFVAVTTAMENALSLDPDVLDVPQDNKMNPRTMMTNETAASALCLALTRVEEQMVVEDGKTVSAIRRANVMRPGHSFDELAPTEYLAKFETLKNLLHMRLETMMHIQSAYVDEVYEIFKKRATYHATQNKRITEENKRLTEKYNRYKSEFKEAMEDAEILGEKETTENWMAEVGEADVGKRQIKKLGGKMVSAFTTIIMNDEWELVTEGTVKDVLWRWWQYGVAISNWKRLADEKERWSDAVRQHDEDWRSQKTRWAEECAVIREKYMETLKQWEVRNKERLAASMESFQRQVYSMDTQLKAYEQLANQFGFGWQNQEELIDEVVSKQAVYSNAASRVGREASQVIAFDGCDVGLIEAVRMVAEGRARKKQAQREQKHIADFLQFVARYERRDERDKMSLMDCIMDALKFAYPAVYKGRKPSERRPMQCGVGAHYDPQRASCHSCPDGTEYKAPFQQPLVVISAKKLSKSLDRLSQPKRAAGVKDLKTRQGTEVDEHLAKLKAAPAKQVNHAWGCSRGLASSVSSRDIGSAYYSHTVGTVQRTPSARRTRPQSAMTRR</sequence>
<evidence type="ECO:0000256" key="1">
    <source>
        <dbReference type="SAM" id="Coils"/>
    </source>
</evidence>
<reference evidence="3 4" key="1">
    <citation type="journal article" date="2015" name="Genome Biol. Evol.">
        <title>Comparative Genomics of a Bacterivorous Green Alga Reveals Evolutionary Causalities and Consequences of Phago-Mixotrophic Mode of Nutrition.</title>
        <authorList>
            <person name="Burns J.A."/>
            <person name="Paasch A."/>
            <person name="Narechania A."/>
            <person name="Kim E."/>
        </authorList>
    </citation>
    <scope>NUCLEOTIDE SEQUENCE [LARGE SCALE GENOMIC DNA]</scope>
    <source>
        <strain evidence="3 4">PLY_AMNH</strain>
    </source>
</reference>
<feature type="region of interest" description="Disordered" evidence="2">
    <location>
        <begin position="852"/>
        <end position="872"/>
    </location>
</feature>
<evidence type="ECO:0000313" key="3">
    <source>
        <dbReference type="EMBL" id="KAK3272304.1"/>
    </source>
</evidence>
<organism evidence="3 4">
    <name type="scientific">Cymbomonas tetramitiformis</name>
    <dbReference type="NCBI Taxonomy" id="36881"/>
    <lineage>
        <taxon>Eukaryota</taxon>
        <taxon>Viridiplantae</taxon>
        <taxon>Chlorophyta</taxon>
        <taxon>Pyramimonadophyceae</taxon>
        <taxon>Pyramimonadales</taxon>
        <taxon>Pyramimonadaceae</taxon>
        <taxon>Cymbomonas</taxon>
    </lineage>
</organism>
<feature type="coiled-coil region" evidence="1">
    <location>
        <begin position="443"/>
        <end position="477"/>
    </location>
</feature>
<dbReference type="EMBL" id="LGRX02009051">
    <property type="protein sequence ID" value="KAK3272304.1"/>
    <property type="molecule type" value="Genomic_DNA"/>
</dbReference>